<name>Q0RZC6_RHOJR</name>
<accession>Q0RZC6</accession>
<sequence length="165" mass="18334">MPRSPRAGAYPTRSLTELLYDPPPWQPNPSPSHRPSATVAIGENGHVADAPRPPSPHGTDNLPTHHNYTRSTVMTCRHVTTDHNEIRLWIQTHHGAPARITPPARTGDAQLCIDFLGLSTPNLEHLGWQDWFTAFDAQSLALSYPDTAPSRGPGMWELVHRPHTR</sequence>
<dbReference type="AlphaFoldDB" id="Q0RZC6"/>
<dbReference type="KEGG" id="rha:RHA1_ro08316"/>
<feature type="compositionally biased region" description="Pro residues" evidence="1">
    <location>
        <begin position="21"/>
        <end position="32"/>
    </location>
</feature>
<geneLocation type="plasmid" evidence="2 3">
    <name>pRHL1</name>
</geneLocation>
<gene>
    <name evidence="2" type="ordered locus">RHA1_ro08316</name>
</gene>
<keyword evidence="2" id="KW-0614">Plasmid</keyword>
<dbReference type="EMBL" id="CP000432">
    <property type="protein sequence ID" value="ABG99360.1"/>
    <property type="molecule type" value="Genomic_DNA"/>
</dbReference>
<evidence type="ECO:0000313" key="2">
    <source>
        <dbReference type="EMBL" id="ABG99360.1"/>
    </source>
</evidence>
<proteinExistence type="predicted"/>
<protein>
    <submittedName>
        <fullName evidence="2">Uncharacterized protein</fullName>
    </submittedName>
</protein>
<dbReference type="HOGENOM" id="CLU_1609505_0_0_11"/>
<dbReference type="Proteomes" id="UP000008710">
    <property type="component" value="Plasmid pRHL1"/>
</dbReference>
<reference evidence="3" key="1">
    <citation type="journal article" date="2006" name="Proc. Natl. Acad. Sci. U.S.A.">
        <title>The complete genome of Rhodococcus sp. RHA1 provides insights into a catabolic powerhouse.</title>
        <authorList>
            <person name="McLeod M.P."/>
            <person name="Warren R.L."/>
            <person name="Hsiao W.W.L."/>
            <person name="Araki N."/>
            <person name="Myhre M."/>
            <person name="Fernandes C."/>
            <person name="Miyazawa D."/>
            <person name="Wong W."/>
            <person name="Lillquist A.L."/>
            <person name="Wang D."/>
            <person name="Dosanjh M."/>
            <person name="Hara H."/>
            <person name="Petrescu A."/>
            <person name="Morin R.D."/>
            <person name="Yang G."/>
            <person name="Stott J.M."/>
            <person name="Schein J.E."/>
            <person name="Shin H."/>
            <person name="Smailus D."/>
            <person name="Siddiqui A.S."/>
            <person name="Marra M.A."/>
            <person name="Jones S.J.M."/>
            <person name="Holt R."/>
            <person name="Brinkman F.S.L."/>
            <person name="Miyauchi K."/>
            <person name="Fukuda M."/>
            <person name="Davies J.E."/>
            <person name="Mohn W.W."/>
            <person name="Eltis L.D."/>
        </authorList>
    </citation>
    <scope>NUCLEOTIDE SEQUENCE [LARGE SCALE GENOMIC DNA]</scope>
    <source>
        <strain evidence="3">RHA1</strain>
    </source>
</reference>
<feature type="region of interest" description="Disordered" evidence="1">
    <location>
        <begin position="1"/>
        <end position="68"/>
    </location>
</feature>
<organism evidence="2 3">
    <name type="scientific">Rhodococcus jostii (strain RHA1)</name>
    <dbReference type="NCBI Taxonomy" id="101510"/>
    <lineage>
        <taxon>Bacteria</taxon>
        <taxon>Bacillati</taxon>
        <taxon>Actinomycetota</taxon>
        <taxon>Actinomycetes</taxon>
        <taxon>Mycobacteriales</taxon>
        <taxon>Nocardiaceae</taxon>
        <taxon>Rhodococcus</taxon>
    </lineage>
</organism>
<evidence type="ECO:0000313" key="3">
    <source>
        <dbReference type="Proteomes" id="UP000008710"/>
    </source>
</evidence>
<evidence type="ECO:0000256" key="1">
    <source>
        <dbReference type="SAM" id="MobiDB-lite"/>
    </source>
</evidence>